<accession>A0ACC1YP66</accession>
<keyword evidence="2" id="KW-1185">Reference proteome</keyword>
<protein>
    <submittedName>
        <fullName evidence="1">Transcriptional regulator ATRX-like isoform X2</fullName>
    </submittedName>
</protein>
<evidence type="ECO:0000313" key="1">
    <source>
        <dbReference type="EMBL" id="KAJ4725571.1"/>
    </source>
</evidence>
<comment type="caution">
    <text evidence="1">The sequence shown here is derived from an EMBL/GenBank/DDBJ whole genome shotgun (WGS) entry which is preliminary data.</text>
</comment>
<proteinExistence type="predicted"/>
<dbReference type="Proteomes" id="UP001164539">
    <property type="component" value="Chromosome 2"/>
</dbReference>
<organism evidence="1 2">
    <name type="scientific">Melia azedarach</name>
    <name type="common">Chinaberry tree</name>
    <dbReference type="NCBI Taxonomy" id="155640"/>
    <lineage>
        <taxon>Eukaryota</taxon>
        <taxon>Viridiplantae</taxon>
        <taxon>Streptophyta</taxon>
        <taxon>Embryophyta</taxon>
        <taxon>Tracheophyta</taxon>
        <taxon>Spermatophyta</taxon>
        <taxon>Magnoliopsida</taxon>
        <taxon>eudicotyledons</taxon>
        <taxon>Gunneridae</taxon>
        <taxon>Pentapetalae</taxon>
        <taxon>rosids</taxon>
        <taxon>malvids</taxon>
        <taxon>Sapindales</taxon>
        <taxon>Meliaceae</taxon>
        <taxon>Melia</taxon>
    </lineage>
</organism>
<name>A0ACC1YP66_MELAZ</name>
<gene>
    <name evidence="1" type="ORF">OWV82_004423</name>
</gene>
<evidence type="ECO:0000313" key="2">
    <source>
        <dbReference type="Proteomes" id="UP001164539"/>
    </source>
</evidence>
<dbReference type="EMBL" id="CM051395">
    <property type="protein sequence ID" value="KAJ4725571.1"/>
    <property type="molecule type" value="Genomic_DNA"/>
</dbReference>
<reference evidence="1 2" key="1">
    <citation type="journal article" date="2023" name="Science">
        <title>Complex scaffold remodeling in plant triterpene biosynthesis.</title>
        <authorList>
            <person name="De La Pena R."/>
            <person name="Hodgson H."/>
            <person name="Liu J.C."/>
            <person name="Stephenson M.J."/>
            <person name="Martin A.C."/>
            <person name="Owen C."/>
            <person name="Harkess A."/>
            <person name="Leebens-Mack J."/>
            <person name="Jimenez L.E."/>
            <person name="Osbourn A."/>
            <person name="Sattely E.S."/>
        </authorList>
    </citation>
    <scope>NUCLEOTIDE SEQUENCE [LARGE SCALE GENOMIC DNA]</scope>
    <source>
        <strain evidence="2">cv. JPN11</strain>
        <tissue evidence="1">Leaf</tissue>
    </source>
</reference>
<sequence>MNNKLSHNPSMSSSSTASFDANNICGSKTAAGCLAGILRRILCSRSLPTHPSDHITDHTTSVSCHMLRELESKEKFVEGKVTPIPSVVARLMGLETMPKVLVSSTTPNSIGRSRSMNSMDYFKQSSDDRSMQGGHRRVKSTLSFLEMPAFVELENEEFVVLSFENESEKKDKRFRGRKYETGNGELKQRKGEKCKNNDGRAKVTEQKNKGGQRNGSQKKLNEQCALGSVSDDTGAKFRKKKKVKSVEHECCSSEESSPVSVLDFHQFVLDRGFPPSELDSESLGLNSRRKLSPEPENNKCQSRRPNDNISIIPDDRKTKKPEDRCLGWRKRDCNDQNYMDICEQICKMAEAEIVEESHWMYRRNTLKREDLENLCADFELQILDQSLDEVVHQLTELPLKI</sequence>